<accession>A0A401NZ49</accession>
<dbReference type="Pfam" id="PF14945">
    <property type="entry name" value="LLC1"/>
    <property type="match status" value="1"/>
</dbReference>
<evidence type="ECO:0000313" key="2">
    <source>
        <dbReference type="Proteomes" id="UP000288216"/>
    </source>
</evidence>
<gene>
    <name evidence="1" type="ORF">scyTo_0011960</name>
</gene>
<dbReference type="PANTHER" id="PTHR31909:SF3">
    <property type="entry name" value="SIMILAR TO PROTEIN C20ORF85 HOMOLOG"/>
    <property type="match status" value="1"/>
</dbReference>
<proteinExistence type="predicted"/>
<evidence type="ECO:0000313" key="1">
    <source>
        <dbReference type="EMBL" id="GCB66143.1"/>
    </source>
</evidence>
<dbReference type="EMBL" id="BFAA01005633">
    <property type="protein sequence ID" value="GCB66143.1"/>
    <property type="molecule type" value="Genomic_DNA"/>
</dbReference>
<comment type="caution">
    <text evidence="1">The sequence shown here is derived from an EMBL/GenBank/DDBJ whole genome shotgun (WGS) entry which is preliminary data.</text>
</comment>
<reference evidence="1 2" key="1">
    <citation type="journal article" date="2018" name="Nat. Ecol. Evol.">
        <title>Shark genomes provide insights into elasmobranch evolution and the origin of vertebrates.</title>
        <authorList>
            <person name="Hara Y"/>
            <person name="Yamaguchi K"/>
            <person name="Onimaru K"/>
            <person name="Kadota M"/>
            <person name="Koyanagi M"/>
            <person name="Keeley SD"/>
            <person name="Tatsumi K"/>
            <person name="Tanaka K"/>
            <person name="Motone F"/>
            <person name="Kageyama Y"/>
            <person name="Nozu R"/>
            <person name="Adachi N"/>
            <person name="Nishimura O"/>
            <person name="Nakagawa R"/>
            <person name="Tanegashima C"/>
            <person name="Kiyatake I"/>
            <person name="Matsumoto R"/>
            <person name="Murakumo K"/>
            <person name="Nishida K"/>
            <person name="Terakita A"/>
            <person name="Kuratani S"/>
            <person name="Sato K"/>
            <person name="Hyodo S Kuraku.S."/>
        </authorList>
    </citation>
    <scope>NUCLEOTIDE SEQUENCE [LARGE SCALE GENOMIC DNA]</scope>
</reference>
<dbReference type="OrthoDB" id="10031946at2759"/>
<dbReference type="OMA" id="QIWKDHI"/>
<dbReference type="Proteomes" id="UP000288216">
    <property type="component" value="Unassembled WGS sequence"/>
</dbReference>
<keyword evidence="2" id="KW-1185">Reference proteome</keyword>
<dbReference type="PANTHER" id="PTHR31909">
    <property type="entry name" value="CHROMOSOME 20 ORF85 FAMILY MEMBER"/>
    <property type="match status" value="1"/>
</dbReference>
<name>A0A401NZ49_SCYTO</name>
<dbReference type="AlphaFoldDB" id="A0A401NZ49"/>
<protein>
    <submittedName>
        <fullName evidence="1">Uncharacterized protein</fullName>
    </submittedName>
</protein>
<organism evidence="1 2">
    <name type="scientific">Scyliorhinus torazame</name>
    <name type="common">Cloudy catshark</name>
    <name type="synonym">Catulus torazame</name>
    <dbReference type="NCBI Taxonomy" id="75743"/>
    <lineage>
        <taxon>Eukaryota</taxon>
        <taxon>Metazoa</taxon>
        <taxon>Chordata</taxon>
        <taxon>Craniata</taxon>
        <taxon>Vertebrata</taxon>
        <taxon>Chondrichthyes</taxon>
        <taxon>Elasmobranchii</taxon>
        <taxon>Galeomorphii</taxon>
        <taxon>Galeoidea</taxon>
        <taxon>Carcharhiniformes</taxon>
        <taxon>Scyliorhinidae</taxon>
        <taxon>Scyliorhinus</taxon>
    </lineage>
</organism>
<dbReference type="STRING" id="75743.A0A401NZ49"/>
<sequence>MSGRGADAKLSDFVAADRQWTNAILLEADAARKWVNRWGFLVTERDQIVAEQEKLRNKCRLHTPDHLKVRPASPISKYIKVGPSPPLPQTTQGLIGWRSAVPELKLEKYAGPSRGKWSFLSQMKWPEDCID</sequence>
<dbReference type="InterPro" id="IPR020339">
    <property type="entry name" value="C20orf85-like"/>
</dbReference>